<evidence type="ECO:0000256" key="5">
    <source>
        <dbReference type="SAM" id="Phobius"/>
    </source>
</evidence>
<dbReference type="InterPro" id="IPR013766">
    <property type="entry name" value="Thioredoxin_domain"/>
</dbReference>
<keyword evidence="5" id="KW-1133">Transmembrane helix</keyword>
<gene>
    <name evidence="7" type="ORF">JF625_08040</name>
</gene>
<dbReference type="InterPro" id="IPR003782">
    <property type="entry name" value="SCO1/SenC"/>
</dbReference>
<evidence type="ECO:0000256" key="3">
    <source>
        <dbReference type="PIRSR" id="PIRSR603782-1"/>
    </source>
</evidence>
<dbReference type="InterPro" id="IPR036249">
    <property type="entry name" value="Thioredoxin-like_sf"/>
</dbReference>
<feature type="disulfide bond" description="Redox-active" evidence="4">
    <location>
        <begin position="76"/>
        <end position="80"/>
    </location>
</feature>
<comment type="similarity">
    <text evidence="1">Belongs to the SCO1/2 family.</text>
</comment>
<keyword evidence="4" id="KW-1015">Disulfide bond</keyword>
<feature type="binding site" evidence="3">
    <location>
        <position position="164"/>
    </location>
    <ligand>
        <name>Cu cation</name>
        <dbReference type="ChEBI" id="CHEBI:23378"/>
    </ligand>
</feature>
<dbReference type="FunFam" id="3.40.30.10:FF:000013">
    <property type="entry name" value="Blast:Protein SCO1 homolog, mitochondrial"/>
    <property type="match status" value="1"/>
</dbReference>
<dbReference type="Gene3D" id="3.40.30.10">
    <property type="entry name" value="Glutaredoxin"/>
    <property type="match status" value="1"/>
</dbReference>
<keyword evidence="5" id="KW-0812">Transmembrane</keyword>
<organism evidence="7 8">
    <name type="scientific">Inquilinus limosus</name>
    <dbReference type="NCBI Taxonomy" id="171674"/>
    <lineage>
        <taxon>Bacteria</taxon>
        <taxon>Pseudomonadati</taxon>
        <taxon>Pseudomonadota</taxon>
        <taxon>Alphaproteobacteria</taxon>
        <taxon>Rhodospirillales</taxon>
        <taxon>Rhodospirillaceae</taxon>
        <taxon>Inquilinus</taxon>
    </lineage>
</organism>
<evidence type="ECO:0000313" key="8">
    <source>
        <dbReference type="Proteomes" id="UP000700706"/>
    </source>
</evidence>
<evidence type="ECO:0000256" key="1">
    <source>
        <dbReference type="ARBA" id="ARBA00010996"/>
    </source>
</evidence>
<dbReference type="AlphaFoldDB" id="A0A952FMR1"/>
<evidence type="ECO:0000259" key="6">
    <source>
        <dbReference type="PROSITE" id="PS51352"/>
    </source>
</evidence>
<reference evidence="7" key="1">
    <citation type="submission" date="2020-06" db="EMBL/GenBank/DDBJ databases">
        <title>Stable isotope informed genome-resolved metagenomics uncovers potential trophic interactions in rhizosphere soil.</title>
        <authorList>
            <person name="Starr E.P."/>
            <person name="Shi S."/>
            <person name="Blazewicz S.J."/>
            <person name="Koch B.J."/>
            <person name="Probst A.J."/>
            <person name="Hungate B.A."/>
            <person name="Pett-Ridge J."/>
            <person name="Firestone M.K."/>
            <person name="Banfield J.F."/>
        </authorList>
    </citation>
    <scope>NUCLEOTIDE SEQUENCE</scope>
    <source>
        <strain evidence="7">YM_69_17</strain>
    </source>
</reference>
<evidence type="ECO:0000313" key="7">
    <source>
        <dbReference type="EMBL" id="MBW8725086.1"/>
    </source>
</evidence>
<evidence type="ECO:0000256" key="4">
    <source>
        <dbReference type="PIRSR" id="PIRSR603782-2"/>
    </source>
</evidence>
<keyword evidence="5" id="KW-0472">Membrane</keyword>
<evidence type="ECO:0000256" key="2">
    <source>
        <dbReference type="ARBA" id="ARBA00023008"/>
    </source>
</evidence>
<keyword evidence="2 3" id="KW-0186">Copper</keyword>
<comment type="caution">
    <text evidence="7">The sequence shown here is derived from an EMBL/GenBank/DDBJ whole genome shotgun (WGS) entry which is preliminary data.</text>
</comment>
<dbReference type="PANTHER" id="PTHR12151">
    <property type="entry name" value="ELECTRON TRANSPORT PROTIN SCO1/SENC FAMILY MEMBER"/>
    <property type="match status" value="1"/>
</dbReference>
<dbReference type="PROSITE" id="PS51352">
    <property type="entry name" value="THIOREDOXIN_2"/>
    <property type="match status" value="1"/>
</dbReference>
<dbReference type="PANTHER" id="PTHR12151:SF25">
    <property type="entry name" value="LINALOOL DEHYDRATASE_ISOMERASE DOMAIN-CONTAINING PROTEIN"/>
    <property type="match status" value="1"/>
</dbReference>
<feature type="binding site" evidence="3">
    <location>
        <position position="80"/>
    </location>
    <ligand>
        <name>Cu cation</name>
        <dbReference type="ChEBI" id="CHEBI:23378"/>
    </ligand>
</feature>
<feature type="binding site" evidence="3">
    <location>
        <position position="76"/>
    </location>
    <ligand>
        <name>Cu cation</name>
        <dbReference type="ChEBI" id="CHEBI:23378"/>
    </ligand>
</feature>
<dbReference type="CDD" id="cd02968">
    <property type="entry name" value="SCO"/>
    <property type="match status" value="1"/>
</dbReference>
<name>A0A952FMR1_9PROT</name>
<dbReference type="Proteomes" id="UP000700706">
    <property type="component" value="Unassembled WGS sequence"/>
</dbReference>
<protein>
    <submittedName>
        <fullName evidence="7">SCO family protein</fullName>
    </submittedName>
</protein>
<dbReference type="SUPFAM" id="SSF52833">
    <property type="entry name" value="Thioredoxin-like"/>
    <property type="match status" value="1"/>
</dbReference>
<proteinExistence type="inferred from homology"/>
<accession>A0A952FMR1</accession>
<feature type="transmembrane region" description="Helical" evidence="5">
    <location>
        <begin position="6"/>
        <end position="27"/>
    </location>
</feature>
<keyword evidence="3" id="KW-0479">Metal-binding</keyword>
<sequence>MRARILVPVLLAVAAILVGGAGFLLIYSKDPSASRIMAVGAEPGGPFRLTDQTGATLTDADLKGRPFAVFFGFTHCPEVCPTTLWEMSQALAALGPDADRLRVLFVTVDPERDRPEMLQQYLQSFDRRITGLTGTPDEIAAVAKSYRVYWRKVPTSDGDYTMDHSAMMYLMDAEGRFSDIIAYGTPEPERLAKLRRLIAGA</sequence>
<dbReference type="GO" id="GO:0046872">
    <property type="term" value="F:metal ion binding"/>
    <property type="evidence" value="ECO:0007669"/>
    <property type="project" value="UniProtKB-KW"/>
</dbReference>
<feature type="domain" description="Thioredoxin" evidence="6">
    <location>
        <begin position="38"/>
        <end position="201"/>
    </location>
</feature>
<dbReference type="Pfam" id="PF02630">
    <property type="entry name" value="SCO1-SenC"/>
    <property type="match status" value="1"/>
</dbReference>
<dbReference type="EMBL" id="JAEKLZ010000160">
    <property type="protein sequence ID" value="MBW8725086.1"/>
    <property type="molecule type" value="Genomic_DNA"/>
</dbReference>